<feature type="transmembrane region" description="Helical" evidence="5">
    <location>
        <begin position="201"/>
        <end position="221"/>
    </location>
</feature>
<feature type="transmembrane region" description="Helical" evidence="5">
    <location>
        <begin position="250"/>
        <end position="276"/>
    </location>
</feature>
<evidence type="ECO:0000256" key="1">
    <source>
        <dbReference type="ARBA" id="ARBA00004141"/>
    </source>
</evidence>
<dbReference type="InterPro" id="IPR018086">
    <property type="entry name" value="NADH_UbQ_OxRdtase_su1_CS"/>
</dbReference>
<dbReference type="EMBL" id="CP036433">
    <property type="protein sequence ID" value="QDU94211.1"/>
    <property type="molecule type" value="Genomic_DNA"/>
</dbReference>
<feature type="transmembrane region" description="Helical" evidence="5">
    <location>
        <begin position="172"/>
        <end position="195"/>
    </location>
</feature>
<dbReference type="Pfam" id="PF00146">
    <property type="entry name" value="NADHdh"/>
    <property type="match status" value="1"/>
</dbReference>
<dbReference type="PANTHER" id="PTHR11432:SF3">
    <property type="entry name" value="NADH-UBIQUINONE OXIDOREDUCTASE CHAIN 1"/>
    <property type="match status" value="1"/>
</dbReference>
<gene>
    <name evidence="7" type="primary">nqo8</name>
    <name evidence="5" type="synonym">nuoH</name>
    <name evidence="7" type="ORF">Pla8534_19990</name>
</gene>
<evidence type="ECO:0000256" key="3">
    <source>
        <dbReference type="ARBA" id="ARBA00022989"/>
    </source>
</evidence>
<dbReference type="RefSeq" id="WP_145052235.1">
    <property type="nucleotide sequence ID" value="NZ_CP036433.1"/>
</dbReference>
<comment type="subcellular location">
    <subcellularLocation>
        <location evidence="5 6">Cell membrane</location>
        <topology evidence="5 6">Multi-pass membrane protein</topology>
    </subcellularLocation>
    <subcellularLocation>
        <location evidence="1">Membrane</location>
        <topology evidence="1">Multi-pass membrane protein</topology>
    </subcellularLocation>
</comment>
<dbReference type="GO" id="GO:0003954">
    <property type="term" value="F:NADH dehydrogenase activity"/>
    <property type="evidence" value="ECO:0007669"/>
    <property type="project" value="TreeGrafter"/>
</dbReference>
<keyword evidence="3 5" id="KW-1133">Transmembrane helix</keyword>
<keyword evidence="8" id="KW-1185">Reference proteome</keyword>
<feature type="transmembrane region" description="Helical" evidence="5">
    <location>
        <begin position="325"/>
        <end position="347"/>
    </location>
</feature>
<evidence type="ECO:0000313" key="7">
    <source>
        <dbReference type="EMBL" id="QDU94211.1"/>
    </source>
</evidence>
<dbReference type="GO" id="GO:0048038">
    <property type="term" value="F:quinone binding"/>
    <property type="evidence" value="ECO:0007669"/>
    <property type="project" value="UniProtKB-KW"/>
</dbReference>
<dbReference type="NCBIfam" id="NF004741">
    <property type="entry name" value="PRK06076.1-2"/>
    <property type="match status" value="1"/>
</dbReference>
<feature type="transmembrane region" description="Helical" evidence="5">
    <location>
        <begin position="6"/>
        <end position="28"/>
    </location>
</feature>
<comment type="function">
    <text evidence="5">NDH-1 shuttles electrons from NADH, via FMN and iron-sulfur (Fe-S) centers, to quinones in the respiratory chain. The immediate electron acceptor for the enzyme in this species is believed to be ubiquinone. Couples the redox reaction to proton translocation (for every two electrons transferred, four hydrogen ions are translocated across the cytoplasmic membrane), and thus conserves the redox energy in a proton gradient. This subunit may bind ubiquinone.</text>
</comment>
<dbReference type="OrthoDB" id="9803734at2"/>
<feature type="transmembrane region" description="Helical" evidence="5">
    <location>
        <begin position="367"/>
        <end position="388"/>
    </location>
</feature>
<dbReference type="GO" id="GO:0005886">
    <property type="term" value="C:plasma membrane"/>
    <property type="evidence" value="ECO:0007669"/>
    <property type="project" value="UniProtKB-SubCell"/>
</dbReference>
<dbReference type="PANTHER" id="PTHR11432">
    <property type="entry name" value="NADH DEHYDROGENASE SUBUNIT 1"/>
    <property type="match status" value="1"/>
</dbReference>
<dbReference type="KEGG" id="lcre:Pla8534_19990"/>
<keyword evidence="4 5" id="KW-0472">Membrane</keyword>
<keyword evidence="2 5" id="KW-0812">Transmembrane</keyword>
<dbReference type="EC" id="7.1.1.-" evidence="5"/>
<keyword evidence="7" id="KW-0560">Oxidoreductase</keyword>
<feature type="transmembrane region" description="Helical" evidence="5">
    <location>
        <begin position="83"/>
        <end position="109"/>
    </location>
</feature>
<evidence type="ECO:0000256" key="5">
    <source>
        <dbReference type="HAMAP-Rule" id="MF_01350"/>
    </source>
</evidence>
<comment type="catalytic activity">
    <reaction evidence="5">
        <text>a quinone + NADH + 5 H(+)(in) = a quinol + NAD(+) + 4 H(+)(out)</text>
        <dbReference type="Rhea" id="RHEA:57888"/>
        <dbReference type="ChEBI" id="CHEBI:15378"/>
        <dbReference type="ChEBI" id="CHEBI:24646"/>
        <dbReference type="ChEBI" id="CHEBI:57540"/>
        <dbReference type="ChEBI" id="CHEBI:57945"/>
        <dbReference type="ChEBI" id="CHEBI:132124"/>
    </reaction>
</comment>
<dbReference type="GO" id="GO:0009060">
    <property type="term" value="P:aerobic respiration"/>
    <property type="evidence" value="ECO:0007669"/>
    <property type="project" value="TreeGrafter"/>
</dbReference>
<comment type="subunit">
    <text evidence="5">NDH-1 is composed of 14 different subunits. Subunits NuoA, H, J, K, L, M, N constitute the membrane sector of the complex.</text>
</comment>
<dbReference type="InterPro" id="IPR001694">
    <property type="entry name" value="NADH_UbQ_OxRdtase_su1/FPO"/>
</dbReference>
<keyword evidence="5" id="KW-0874">Quinone</keyword>
<name>A0A518DQU6_9BACT</name>
<evidence type="ECO:0000256" key="2">
    <source>
        <dbReference type="ARBA" id="ARBA00022692"/>
    </source>
</evidence>
<feature type="transmembrane region" description="Helical" evidence="5">
    <location>
        <begin position="129"/>
        <end position="151"/>
    </location>
</feature>
<keyword evidence="5 6" id="KW-0520">NAD</keyword>
<comment type="similarity">
    <text evidence="5 6">Belongs to the complex I subunit 1 family.</text>
</comment>
<accession>A0A518DQU6</accession>
<organism evidence="7 8">
    <name type="scientific">Lignipirellula cremea</name>
    <dbReference type="NCBI Taxonomy" id="2528010"/>
    <lineage>
        <taxon>Bacteria</taxon>
        <taxon>Pseudomonadati</taxon>
        <taxon>Planctomycetota</taxon>
        <taxon>Planctomycetia</taxon>
        <taxon>Pirellulales</taxon>
        <taxon>Pirellulaceae</taxon>
        <taxon>Lignipirellula</taxon>
    </lineage>
</organism>
<evidence type="ECO:0000313" key="8">
    <source>
        <dbReference type="Proteomes" id="UP000317648"/>
    </source>
</evidence>
<reference evidence="7 8" key="1">
    <citation type="submission" date="2019-02" db="EMBL/GenBank/DDBJ databases">
        <title>Deep-cultivation of Planctomycetes and their phenomic and genomic characterization uncovers novel biology.</title>
        <authorList>
            <person name="Wiegand S."/>
            <person name="Jogler M."/>
            <person name="Boedeker C."/>
            <person name="Pinto D."/>
            <person name="Vollmers J."/>
            <person name="Rivas-Marin E."/>
            <person name="Kohn T."/>
            <person name="Peeters S.H."/>
            <person name="Heuer A."/>
            <person name="Rast P."/>
            <person name="Oberbeckmann S."/>
            <person name="Bunk B."/>
            <person name="Jeske O."/>
            <person name="Meyerdierks A."/>
            <person name="Storesund J.E."/>
            <person name="Kallscheuer N."/>
            <person name="Luecker S."/>
            <person name="Lage O.M."/>
            <person name="Pohl T."/>
            <person name="Merkel B.J."/>
            <person name="Hornburger P."/>
            <person name="Mueller R.-W."/>
            <person name="Bruemmer F."/>
            <person name="Labrenz M."/>
            <person name="Spormann A.M."/>
            <person name="Op den Camp H."/>
            <person name="Overmann J."/>
            <person name="Amann R."/>
            <person name="Jetten M.S.M."/>
            <person name="Mascher T."/>
            <person name="Medema M.H."/>
            <person name="Devos D.P."/>
            <person name="Kaster A.-K."/>
            <person name="Ovreas L."/>
            <person name="Rohde M."/>
            <person name="Galperin M.Y."/>
            <person name="Jogler C."/>
        </authorList>
    </citation>
    <scope>NUCLEOTIDE SEQUENCE [LARGE SCALE GENOMIC DNA]</scope>
    <source>
        <strain evidence="7 8">Pla85_3_4</strain>
    </source>
</reference>
<evidence type="ECO:0000256" key="4">
    <source>
        <dbReference type="ARBA" id="ARBA00023136"/>
    </source>
</evidence>
<evidence type="ECO:0000256" key="6">
    <source>
        <dbReference type="RuleBase" id="RU000471"/>
    </source>
</evidence>
<keyword evidence="5" id="KW-1278">Translocase</keyword>
<protein>
    <recommendedName>
        <fullName evidence="5">NADH-quinone oxidoreductase subunit H</fullName>
        <ecNumber evidence="5">7.1.1.-</ecNumber>
    </recommendedName>
    <alternativeName>
        <fullName evidence="5">NADH dehydrogenase I subunit H</fullName>
    </alternativeName>
    <alternativeName>
        <fullName evidence="5">NDH-1 subunit H</fullName>
    </alternativeName>
</protein>
<keyword evidence="5" id="KW-1003">Cell membrane</keyword>
<proteinExistence type="inferred from homology"/>
<dbReference type="GO" id="GO:0016655">
    <property type="term" value="F:oxidoreductase activity, acting on NAD(P)H, quinone or similar compound as acceptor"/>
    <property type="evidence" value="ECO:0007669"/>
    <property type="project" value="UniProtKB-UniRule"/>
</dbReference>
<dbReference type="AlphaFoldDB" id="A0A518DQU6"/>
<keyword evidence="5" id="KW-0830">Ubiquinone</keyword>
<dbReference type="PROSITE" id="PS00668">
    <property type="entry name" value="COMPLEX1_ND1_2"/>
    <property type="match status" value="1"/>
</dbReference>
<feature type="transmembrane region" description="Helical" evidence="5">
    <location>
        <begin position="288"/>
        <end position="313"/>
    </location>
</feature>
<sequence>MSATLIAALIKIAILIGGLMTAAAYLVLLERRIAAWIQDRRGPNRVGIPLTKVRVWGFGQPLADGVKFILKEEYTPAHVDKRLYVLAPVMILAAALAVFAVIPFGGVIAPLWEGMDPIPLVVAPTMNVGVLYVFALSSLAVYGVILGGWASNNKYSFLGGLRSSAQLIAYELPLGLGLLGVVLACGSLDLDTIILRQAETGVWLAFAQPLGLIVFTIAAFAEAARLPFDLPECEQELIGGYHTEYSGIKLLLFLVAEFLHMITAAFLIVILFFGGWHLWGMPAEQEVSWYVALARAVILSTKVLAVIVFFMVVRWSWPRFRFDQLMALAWKVMLPLGLVNLAAVAIFQELQLHFNPDGGLPLKLAFILASWGVCAAAWTAVAIAGPLVTDNRARRDIEPLET</sequence>
<dbReference type="Proteomes" id="UP000317648">
    <property type="component" value="Chromosome"/>
</dbReference>
<dbReference type="HAMAP" id="MF_01350">
    <property type="entry name" value="NDH1_NuoH"/>
    <property type="match status" value="1"/>
</dbReference>